<organism evidence="2 3">
    <name type="scientific">Pseudomonas linyingensis</name>
    <dbReference type="NCBI Taxonomy" id="915471"/>
    <lineage>
        <taxon>Bacteria</taxon>
        <taxon>Pseudomonadati</taxon>
        <taxon>Pseudomonadota</taxon>
        <taxon>Gammaproteobacteria</taxon>
        <taxon>Pseudomonadales</taxon>
        <taxon>Pseudomonadaceae</taxon>
        <taxon>Pseudomonas</taxon>
    </lineage>
</organism>
<reference evidence="3" key="1">
    <citation type="submission" date="2016-10" db="EMBL/GenBank/DDBJ databases">
        <authorList>
            <person name="Varghese N."/>
            <person name="Submissions S."/>
        </authorList>
    </citation>
    <scope>NUCLEOTIDE SEQUENCE [LARGE SCALE GENOMIC DNA]</scope>
    <source>
        <strain evidence="3">LMG 25967</strain>
    </source>
</reference>
<evidence type="ECO:0000313" key="3">
    <source>
        <dbReference type="Proteomes" id="UP000242930"/>
    </source>
</evidence>
<accession>A0A1H6S971</accession>
<protein>
    <submittedName>
        <fullName evidence="2">TIGR02099 family protein</fullName>
    </submittedName>
</protein>
<proteinExistence type="predicted"/>
<dbReference type="PANTHER" id="PTHR38690:SF1">
    <property type="entry name" value="PROTEASE"/>
    <property type="match status" value="1"/>
</dbReference>
<dbReference type="NCBIfam" id="TIGR02099">
    <property type="entry name" value="YhdP family protein"/>
    <property type="match status" value="1"/>
</dbReference>
<keyword evidence="3" id="KW-1185">Reference proteome</keyword>
<dbReference type="RefSeq" id="WP_090305787.1">
    <property type="nucleotide sequence ID" value="NZ_FNZE01000001.1"/>
</dbReference>
<dbReference type="InterPro" id="IPR011836">
    <property type="entry name" value="YhdP"/>
</dbReference>
<sequence length="1283" mass="140185">MAAAGRLLARLLDGLFVLTAAVLLLAALYVSLGRALVPLVAEYRSELESRASAALGQPLRVGALEGRWQGLAPLLLLRDVQLELDGEALHLDQLRLVPDVFASLRSRSLRIARLELQGLQLGLQEDAEGRWRLKGLRPADPAAPPLDPARLLGLLLAPRQVLVQDSRLSLETRTGEVFALNYLGLTLDNGRAEQRLDGRLLLPDGQPLSWQLQTRLQAEAWREASAQLYLSLPQSDWAPWLAQRLPADWQLPRLQAGGEVWLDWATGQAQRAVARLHAPRLTLVHAPQAPAEFADLALTAHFQRETQGWRLLVEELAGSFAEERLNPGQLQLRQHAGEQPYWSLQAEHLNLAPLAALTRALAPLPPQAAEILASLAPHGRLRDLNAEIRPRDAGMPEVEYNLRLDQVGISAWHGVPALANVSGSLSGSLEGGELRLDAHDFMLHLDTLFPAPWRYRTARARLNWSLDHDAFTLSSTLMRLSGEEGELAGNMLIRLRRDPAAEDYMDLQVGLHQGLARYTERYLPTRSPGLSPQLAAWLKSAIRGGQIKQGMFVYQGSLNKGAPAQARALGLYFQVHDAELAYQADWPPLRQLEGEVFVEDSGVRVRAPSARVLDSRLQDVQAQVKLNGGKRVPVLEVDGQVRSSLGDGLKILQDTPLGRSQTFAGWQGEGPLDGRLQLDIPLARAGGEVRAVVDFATEGARLQLPQPALELQQLKGAFRYDTDRGLSAAEIRGRAFERPLRGVIRAQGQAGKPLTQLDIRGSIAVERLASWLGVQPAQVPASGELPYRLWLDLQGDSSRLRVSSDLQGTRIDLPAPLGKPAEEARSANWRMTLSGDERRYSLSYAGLANLNFAAPPGQLAAGRGELRFGGAAAQLPRELGLHIRGQLGEFDWPAWQAAQARYADPSQREGLGGLLQSLALRVDRFSVGSLSLEQLRVDLRRTGQSWRLQLDNPQLRGSAVLPQDRAAPLRIELERLRLPPRESELAKAQREAAGIAASDPLAEVDPRSLPAMDVSIDALYLGEERLGRWQFRSRPSANGARFDQLDLDLQGLRLDGSLDWQGVGLDSRSHYRGRLAGKDLADVLMAWGYTPSITSRGFEVEVDGNWPGSPAMAGLKHFSGSLAVQARQGQLLEVEGSATALRVFGLLNFNSIGRRLRLDFSDLLGKGLSYDRIDGHLVGTDGVLLTRGPLVLDGPSTRLELDGQLDMAHDRIAAKLRVTLPLSNNLPLAALLAGAAPVAGALFIVDQLVGDRLSRVASVEYRVAGPWQDPQISLFGKPSGGAR</sequence>
<dbReference type="Proteomes" id="UP000242930">
    <property type="component" value="Unassembled WGS sequence"/>
</dbReference>
<evidence type="ECO:0000259" key="1">
    <source>
        <dbReference type="Pfam" id="PF13116"/>
    </source>
</evidence>
<feature type="domain" description="YhdP central" evidence="1">
    <location>
        <begin position="7"/>
        <end position="1272"/>
    </location>
</feature>
<dbReference type="PANTHER" id="PTHR38690">
    <property type="entry name" value="PROTEASE-RELATED"/>
    <property type="match status" value="1"/>
</dbReference>
<dbReference type="InterPro" id="IPR025263">
    <property type="entry name" value="YhdP_central"/>
</dbReference>
<evidence type="ECO:0000313" key="2">
    <source>
        <dbReference type="EMBL" id="SEI63346.1"/>
    </source>
</evidence>
<dbReference type="Pfam" id="PF13116">
    <property type="entry name" value="YhdP"/>
    <property type="match status" value="1"/>
</dbReference>
<dbReference type="OrthoDB" id="9762238at2"/>
<gene>
    <name evidence="2" type="ORF">SAMN05216201_101298</name>
</gene>
<dbReference type="STRING" id="915471.SAMN05216201_101298"/>
<name>A0A1H6S971_9PSED</name>
<dbReference type="EMBL" id="FNZE01000001">
    <property type="protein sequence ID" value="SEI63346.1"/>
    <property type="molecule type" value="Genomic_DNA"/>
</dbReference>